<dbReference type="InterPro" id="IPR035937">
    <property type="entry name" value="FPG_N"/>
</dbReference>
<dbReference type="PROSITE" id="PS51068">
    <property type="entry name" value="FPG_CAT"/>
    <property type="match status" value="1"/>
</dbReference>
<evidence type="ECO:0000256" key="5">
    <source>
        <dbReference type="ARBA" id="ARBA00023125"/>
    </source>
</evidence>
<dbReference type="GO" id="GO:0003684">
    <property type="term" value="F:damaged DNA binding"/>
    <property type="evidence" value="ECO:0007669"/>
    <property type="project" value="InterPro"/>
</dbReference>
<evidence type="ECO:0000256" key="9">
    <source>
        <dbReference type="ARBA" id="ARBA00023295"/>
    </source>
</evidence>
<dbReference type="SUPFAM" id="SSF81624">
    <property type="entry name" value="N-terminal domain of MutM-like DNA repair proteins"/>
    <property type="match status" value="1"/>
</dbReference>
<dbReference type="PANTHER" id="PTHR22993:SF9">
    <property type="entry name" value="FORMAMIDOPYRIMIDINE-DNA GLYCOSYLASE"/>
    <property type="match status" value="1"/>
</dbReference>
<dbReference type="PANTHER" id="PTHR22993">
    <property type="entry name" value="FORMAMIDOPYRIMIDINE-DNA GLYCOSYLASE"/>
    <property type="match status" value="1"/>
</dbReference>
<evidence type="ECO:0000256" key="8">
    <source>
        <dbReference type="ARBA" id="ARBA00023268"/>
    </source>
</evidence>
<dbReference type="CDD" id="cd08974">
    <property type="entry name" value="BaFpgNei_N_2"/>
    <property type="match status" value="1"/>
</dbReference>
<accession>A0A0A2MH47</accession>
<evidence type="ECO:0000256" key="4">
    <source>
        <dbReference type="ARBA" id="ARBA00022801"/>
    </source>
</evidence>
<dbReference type="InterPro" id="IPR012319">
    <property type="entry name" value="FPG_cat"/>
</dbReference>
<keyword evidence="12" id="KW-1185">Reference proteome</keyword>
<evidence type="ECO:0000313" key="11">
    <source>
        <dbReference type="EMBL" id="KGO87605.1"/>
    </source>
</evidence>
<keyword evidence="9" id="KW-0326">Glycosidase</keyword>
<dbReference type="GO" id="GO:0006284">
    <property type="term" value="P:base-excision repair"/>
    <property type="evidence" value="ECO:0007669"/>
    <property type="project" value="InterPro"/>
</dbReference>
<dbReference type="RefSeq" id="WP_020212557.1">
    <property type="nucleotide sequence ID" value="NZ_JRLX01000004.1"/>
</dbReference>
<dbReference type="Pfam" id="PF06831">
    <property type="entry name" value="H2TH"/>
    <property type="match status" value="1"/>
</dbReference>
<proteinExistence type="inferred from homology"/>
<dbReference type="STRING" id="1121895.GCA_000378485_01418"/>
<evidence type="ECO:0000259" key="10">
    <source>
        <dbReference type="PROSITE" id="PS51068"/>
    </source>
</evidence>
<keyword evidence="11" id="KW-0255">Endonuclease</keyword>
<dbReference type="OrthoDB" id="9800855at2"/>
<sequence length="243" mass="28034">MPEGPSIIIAKEAADIFTGQVVLSAAGNAKIDMDRLQNKKLNAIKTWGKHLLLCFDGFTIRIHFLLFGTYRINERKESLLRLGFVFSNGELNFYTAAVKVLEGDVNDHYDFTADVMNDNWNPEKAKLKLQEVPNKQACDALLEQDIFSGVGNIIKNEVLYRVHIHPESLIGKIPPDKIDAMVTEARNYSFDFLRWKQKDELKKHWLAHSKKICKRCDLPLYKEYTGVKKRRSFFCTNCQELHK</sequence>
<keyword evidence="8" id="KW-0511">Multifunctional enzyme</keyword>
<dbReference type="AlphaFoldDB" id="A0A0A2MH47"/>
<evidence type="ECO:0000256" key="1">
    <source>
        <dbReference type="ARBA" id="ARBA00001668"/>
    </source>
</evidence>
<dbReference type="InterPro" id="IPR015886">
    <property type="entry name" value="H2TH_FPG"/>
</dbReference>
<dbReference type="Gene3D" id="1.10.8.50">
    <property type="match status" value="1"/>
</dbReference>
<keyword evidence="7" id="KW-0456">Lyase</keyword>
<dbReference type="GO" id="GO:0003906">
    <property type="term" value="F:DNA-(apurinic or apyrimidinic site) endonuclease activity"/>
    <property type="evidence" value="ECO:0007669"/>
    <property type="project" value="InterPro"/>
</dbReference>
<comment type="catalytic activity">
    <reaction evidence="1">
        <text>Hydrolysis of DNA containing ring-opened 7-methylguanine residues, releasing 2,6-diamino-4-hydroxy-5-(N-methyl)formamidopyrimidine.</text>
        <dbReference type="EC" id="3.2.2.23"/>
    </reaction>
</comment>
<gene>
    <name evidence="11" type="ORF">Q765_05595</name>
</gene>
<evidence type="ECO:0000256" key="7">
    <source>
        <dbReference type="ARBA" id="ARBA00023239"/>
    </source>
</evidence>
<comment type="similarity">
    <text evidence="2">Belongs to the FPG family.</text>
</comment>
<keyword evidence="11" id="KW-0540">Nuclease</keyword>
<protein>
    <submittedName>
        <fullName evidence="11">Endonuclease</fullName>
    </submittedName>
</protein>
<dbReference type="Gene3D" id="3.20.190.10">
    <property type="entry name" value="MutM-like, N-terminal"/>
    <property type="match status" value="1"/>
</dbReference>
<name>A0A0A2MH47_9FLAO</name>
<keyword evidence="6" id="KW-0234">DNA repair</keyword>
<evidence type="ECO:0000256" key="2">
    <source>
        <dbReference type="ARBA" id="ARBA00009409"/>
    </source>
</evidence>
<keyword evidence="5" id="KW-0238">DNA-binding</keyword>
<dbReference type="SMART" id="SM01232">
    <property type="entry name" value="H2TH"/>
    <property type="match status" value="1"/>
</dbReference>
<dbReference type="SMART" id="SM00898">
    <property type="entry name" value="Fapy_DNA_glyco"/>
    <property type="match status" value="1"/>
</dbReference>
<dbReference type="EMBL" id="JRLX01000004">
    <property type="protein sequence ID" value="KGO87605.1"/>
    <property type="molecule type" value="Genomic_DNA"/>
</dbReference>
<organism evidence="11 12">
    <name type="scientific">Flavobacterium rivuli WB 3.3-2 = DSM 21788</name>
    <dbReference type="NCBI Taxonomy" id="1121895"/>
    <lineage>
        <taxon>Bacteria</taxon>
        <taxon>Pseudomonadati</taxon>
        <taxon>Bacteroidota</taxon>
        <taxon>Flavobacteriia</taxon>
        <taxon>Flavobacteriales</taxon>
        <taxon>Flavobacteriaceae</taxon>
        <taxon>Flavobacterium</taxon>
    </lineage>
</organism>
<comment type="caution">
    <text evidence="11">The sequence shown here is derived from an EMBL/GenBank/DDBJ whole genome shotgun (WGS) entry which is preliminary data.</text>
</comment>
<evidence type="ECO:0000256" key="3">
    <source>
        <dbReference type="ARBA" id="ARBA00022763"/>
    </source>
</evidence>
<evidence type="ECO:0000256" key="6">
    <source>
        <dbReference type="ARBA" id="ARBA00023204"/>
    </source>
</evidence>
<evidence type="ECO:0000313" key="12">
    <source>
        <dbReference type="Proteomes" id="UP000030152"/>
    </source>
</evidence>
<reference evidence="11 12" key="1">
    <citation type="submission" date="2013-09" db="EMBL/GenBank/DDBJ databases">
        <authorList>
            <person name="Zeng Z."/>
            <person name="Chen C."/>
        </authorList>
    </citation>
    <scope>NUCLEOTIDE SEQUENCE [LARGE SCALE GENOMIC DNA]</scope>
    <source>
        <strain evidence="11 12">WB 3.3-2</strain>
    </source>
</reference>
<dbReference type="eggNOG" id="COG0266">
    <property type="taxonomic scope" value="Bacteria"/>
</dbReference>
<dbReference type="GO" id="GO:0008270">
    <property type="term" value="F:zinc ion binding"/>
    <property type="evidence" value="ECO:0007669"/>
    <property type="project" value="InterPro"/>
</dbReference>
<dbReference type="SUPFAM" id="SSF46946">
    <property type="entry name" value="S13-like H2TH domain"/>
    <property type="match status" value="1"/>
</dbReference>
<dbReference type="GO" id="GO:0008534">
    <property type="term" value="F:oxidized purine nucleobase lesion DNA N-glycosylase activity"/>
    <property type="evidence" value="ECO:0007669"/>
    <property type="project" value="UniProtKB-EC"/>
</dbReference>
<dbReference type="GO" id="GO:0016829">
    <property type="term" value="F:lyase activity"/>
    <property type="evidence" value="ECO:0007669"/>
    <property type="project" value="UniProtKB-KW"/>
</dbReference>
<dbReference type="Proteomes" id="UP000030152">
    <property type="component" value="Unassembled WGS sequence"/>
</dbReference>
<keyword evidence="3" id="KW-0227">DNA damage</keyword>
<feature type="domain" description="Formamidopyrimidine-DNA glycosylase catalytic" evidence="10">
    <location>
        <begin position="2"/>
        <end position="89"/>
    </location>
</feature>
<dbReference type="InterPro" id="IPR010979">
    <property type="entry name" value="Ribosomal_uS13-like_H2TH"/>
</dbReference>
<keyword evidence="4" id="KW-0378">Hydrolase</keyword>